<dbReference type="InterPro" id="IPR012338">
    <property type="entry name" value="Beta-lactam/transpept-like"/>
</dbReference>
<dbReference type="EMBL" id="SMKU01000131">
    <property type="protein sequence ID" value="TDD81911.1"/>
    <property type="molecule type" value="Genomic_DNA"/>
</dbReference>
<gene>
    <name evidence="2" type="ORF">E1298_23545</name>
</gene>
<proteinExistence type="predicted"/>
<feature type="domain" description="Beta-lactamase-related" evidence="1">
    <location>
        <begin position="30"/>
        <end position="367"/>
    </location>
</feature>
<dbReference type="SUPFAM" id="SSF56601">
    <property type="entry name" value="beta-lactamase/transpeptidase-like"/>
    <property type="match status" value="1"/>
</dbReference>
<evidence type="ECO:0000259" key="1">
    <source>
        <dbReference type="Pfam" id="PF00144"/>
    </source>
</evidence>
<dbReference type="Pfam" id="PF00144">
    <property type="entry name" value="Beta-lactamase"/>
    <property type="match status" value="1"/>
</dbReference>
<accession>A0A4R5B7K1</accession>
<dbReference type="InterPro" id="IPR052907">
    <property type="entry name" value="Beta-lactamase/esterase"/>
</dbReference>
<sequence>MTDDTGVRGFVKPGFEAVRDAFAVDRPGVNAALAVHVHGERVIDVWTGPDHREDSIMGVYSSTKGASGVVLALLIERGLVDPDAPVADYWPEFAAAGKHGITVRVLASHQAGLVNVDGGFEFTELIEHTPLAERLAAQAPFWEPGKGHGYHALTIGTLLDELVRRVTGMPLGEYFRREIAEPYGIDFFIGLPEAEEPRILPVKPISSTGAPSLPPNSPPFFLQAMNITPPPEAGSRGIDRPPADGGQRRGDLLSIREFRAAGVPSIGGFGSARGLAALYAAVLPGAGTPLLSEKTIRTVTEIHATGDDLALPFPTGFGLVFQRPARYANPGSFGHDGAAGANAYADPDLGVAFGYVTDTTTGGGADPLAGDLTTALTRVLA</sequence>
<keyword evidence="2" id="KW-0378">Hydrolase</keyword>
<dbReference type="AlphaFoldDB" id="A0A4R5B7K1"/>
<dbReference type="Gene3D" id="3.40.710.10">
    <property type="entry name" value="DD-peptidase/beta-lactamase superfamily"/>
    <property type="match status" value="1"/>
</dbReference>
<dbReference type="PANTHER" id="PTHR43319:SF3">
    <property type="entry name" value="BETA-LACTAMASE-RELATED DOMAIN-CONTAINING PROTEIN"/>
    <property type="match status" value="1"/>
</dbReference>
<reference evidence="2 3" key="1">
    <citation type="submission" date="2019-03" db="EMBL/GenBank/DDBJ databases">
        <title>Draft genome sequences of novel Actinobacteria.</title>
        <authorList>
            <person name="Sahin N."/>
            <person name="Ay H."/>
            <person name="Saygin H."/>
        </authorList>
    </citation>
    <scope>NUCLEOTIDE SEQUENCE [LARGE SCALE GENOMIC DNA]</scope>
    <source>
        <strain evidence="2 3">H3C3</strain>
    </source>
</reference>
<evidence type="ECO:0000313" key="2">
    <source>
        <dbReference type="EMBL" id="TDD81911.1"/>
    </source>
</evidence>
<evidence type="ECO:0000313" key="3">
    <source>
        <dbReference type="Proteomes" id="UP000294513"/>
    </source>
</evidence>
<protein>
    <submittedName>
        <fullName evidence="2">Class A beta-lactamase-related serine hydrolase</fullName>
    </submittedName>
</protein>
<dbReference type="OrthoDB" id="9809635at2"/>
<organism evidence="2 3">
    <name type="scientific">Actinomadura rubrisoli</name>
    <dbReference type="NCBI Taxonomy" id="2530368"/>
    <lineage>
        <taxon>Bacteria</taxon>
        <taxon>Bacillati</taxon>
        <taxon>Actinomycetota</taxon>
        <taxon>Actinomycetes</taxon>
        <taxon>Streptosporangiales</taxon>
        <taxon>Thermomonosporaceae</taxon>
        <taxon>Actinomadura</taxon>
    </lineage>
</organism>
<dbReference type="InterPro" id="IPR001466">
    <property type="entry name" value="Beta-lactam-related"/>
</dbReference>
<dbReference type="GO" id="GO:0016787">
    <property type="term" value="F:hydrolase activity"/>
    <property type="evidence" value="ECO:0007669"/>
    <property type="project" value="UniProtKB-KW"/>
</dbReference>
<dbReference type="RefSeq" id="WP_131896752.1">
    <property type="nucleotide sequence ID" value="NZ_SMKU01000131.1"/>
</dbReference>
<name>A0A4R5B7K1_9ACTN</name>
<comment type="caution">
    <text evidence="2">The sequence shown here is derived from an EMBL/GenBank/DDBJ whole genome shotgun (WGS) entry which is preliminary data.</text>
</comment>
<dbReference type="Proteomes" id="UP000294513">
    <property type="component" value="Unassembled WGS sequence"/>
</dbReference>
<keyword evidence="3" id="KW-1185">Reference proteome</keyword>
<dbReference type="PANTHER" id="PTHR43319">
    <property type="entry name" value="BETA-LACTAMASE-RELATED"/>
    <property type="match status" value="1"/>
</dbReference>